<keyword evidence="1 2" id="KW-0175">Coiled coil</keyword>
<dbReference type="Pfam" id="PF15739">
    <property type="entry name" value="TSNAXIP1_N"/>
    <property type="match status" value="1"/>
</dbReference>
<dbReference type="AlphaFoldDB" id="A0AAD9JUY6"/>
<feature type="domain" description="Translin-associated factor X-interacting protein 1 N-terminal" evidence="3">
    <location>
        <begin position="37"/>
        <end position="143"/>
    </location>
</feature>
<dbReference type="SUPFAM" id="SSF48371">
    <property type="entry name" value="ARM repeat"/>
    <property type="match status" value="1"/>
</dbReference>
<accession>A0AAD9JUY6</accession>
<reference evidence="4" key="1">
    <citation type="journal article" date="2023" name="Mol. Biol. Evol.">
        <title>Third-Generation Sequencing Reveals the Adaptive Role of the Epigenome in Three Deep-Sea Polychaetes.</title>
        <authorList>
            <person name="Perez M."/>
            <person name="Aroh O."/>
            <person name="Sun Y."/>
            <person name="Lan Y."/>
            <person name="Juniper S.K."/>
            <person name="Young C.R."/>
            <person name="Angers B."/>
            <person name="Qian P.Y."/>
        </authorList>
    </citation>
    <scope>NUCLEOTIDE SEQUENCE</scope>
    <source>
        <strain evidence="4">R07B-5</strain>
    </source>
</reference>
<dbReference type="InterPro" id="IPR012331">
    <property type="entry name" value="Clathrin_H-chain_linker"/>
</dbReference>
<dbReference type="Gene3D" id="1.25.40.30">
    <property type="match status" value="1"/>
</dbReference>
<evidence type="ECO:0000313" key="4">
    <source>
        <dbReference type="EMBL" id="KAK2159904.1"/>
    </source>
</evidence>
<dbReference type="InterPro" id="IPR032755">
    <property type="entry name" value="TSNAXIP1_N"/>
</dbReference>
<feature type="coiled-coil region" evidence="2">
    <location>
        <begin position="111"/>
        <end position="152"/>
    </location>
</feature>
<name>A0AAD9JUY6_RIDPI</name>
<organism evidence="4 5">
    <name type="scientific">Ridgeia piscesae</name>
    <name type="common">Tubeworm</name>
    <dbReference type="NCBI Taxonomy" id="27915"/>
    <lineage>
        <taxon>Eukaryota</taxon>
        <taxon>Metazoa</taxon>
        <taxon>Spiralia</taxon>
        <taxon>Lophotrochozoa</taxon>
        <taxon>Annelida</taxon>
        <taxon>Polychaeta</taxon>
        <taxon>Sedentaria</taxon>
        <taxon>Canalipalpata</taxon>
        <taxon>Sabellida</taxon>
        <taxon>Siboglinidae</taxon>
        <taxon>Ridgeia</taxon>
    </lineage>
</organism>
<dbReference type="Proteomes" id="UP001209878">
    <property type="component" value="Unassembled WGS sequence"/>
</dbReference>
<sequence length="628" mass="71344">MTSSRPSSASSNHHVLPPIITNEKDRQFLTTVTSHINDEMDSIDPNDGEQVFVVYKGAFDMVINYVTSYKPLLTMIKAEYEDIVESIQQGQRDAFYLSGKLKAMSTEPCTLRNYRRRADELEQKMSIIRTDNERLRKQLSELRATRESQRRKTTHTVQDSPKKVAVRTDRRRAPGLTLEQATDLRTLKRELDKLEKQLRELSLTHRTRYLPKDITDQLKEQLATKVTLRDELLEQTDVLKIKRKKLKAAVQAAESYMEIQPLHQTIGDTVVTALTAWAKKQIDKAEYGLSDDTMTLQAQNDDDDPNKENEAEAMLEYIEKFTELIEDGHYEEAALHAANSPKGILRTHEILHRFKEANAKTKKDRSAVLAFADALMSTVDAYGVKPDEYMSLECVKSALAENKLNLVSHWMAQNRLTLSEELGNRLLEFAKEKPAGNQQCLALVQKVYTELNLHLAAVKCMLDQWRVRQGLEYAARVSLSKEACTELLGQYPLAPVLEGMYELGLLPIGMIVLYFEDTEQFDMGINLLHSIRTTKLKEGQDSSPGDWNALHQAVFADSETTDEEWGRIVDRCHEIGYETVGLEILATVLVQNVTAKAIIMATRQHSLRTVRGNITPPLATGQKPRDDN</sequence>
<feature type="coiled-coil region" evidence="2">
    <location>
        <begin position="177"/>
        <end position="204"/>
    </location>
</feature>
<dbReference type="PANTHER" id="PTHR10292:SF11">
    <property type="entry name" value="CLATHRIN HEAVY CHAIN LINKER DOMAIN-CONTAINING PROTEIN 1"/>
    <property type="match status" value="1"/>
</dbReference>
<evidence type="ECO:0000313" key="5">
    <source>
        <dbReference type="Proteomes" id="UP001209878"/>
    </source>
</evidence>
<evidence type="ECO:0000256" key="1">
    <source>
        <dbReference type="ARBA" id="ARBA00023054"/>
    </source>
</evidence>
<dbReference type="InterPro" id="IPR016024">
    <property type="entry name" value="ARM-type_fold"/>
</dbReference>
<proteinExistence type="predicted"/>
<evidence type="ECO:0000256" key="2">
    <source>
        <dbReference type="SAM" id="Coils"/>
    </source>
</evidence>
<dbReference type="Pfam" id="PF13838">
    <property type="entry name" value="Clathrin_H_link"/>
    <property type="match status" value="1"/>
</dbReference>
<comment type="caution">
    <text evidence="4">The sequence shown here is derived from an EMBL/GenBank/DDBJ whole genome shotgun (WGS) entry which is preliminary data.</text>
</comment>
<protein>
    <recommendedName>
        <fullName evidence="3">Translin-associated factor X-interacting protein 1 N-terminal domain-containing protein</fullName>
    </recommendedName>
</protein>
<keyword evidence="5" id="KW-1185">Reference proteome</keyword>
<gene>
    <name evidence="4" type="ORF">NP493_1682g00043</name>
</gene>
<dbReference type="EMBL" id="JAODUO010001681">
    <property type="protein sequence ID" value="KAK2159904.1"/>
    <property type="molecule type" value="Genomic_DNA"/>
</dbReference>
<evidence type="ECO:0000259" key="3">
    <source>
        <dbReference type="Pfam" id="PF15739"/>
    </source>
</evidence>
<dbReference type="PANTHER" id="PTHR10292">
    <property type="entry name" value="CLATHRIN HEAVY CHAIN RELATED"/>
    <property type="match status" value="1"/>
</dbReference>